<dbReference type="STRING" id="571298.SAMN04488026_103820"/>
<evidence type="ECO:0000256" key="4">
    <source>
        <dbReference type="ARBA" id="ARBA00022692"/>
    </source>
</evidence>
<dbReference type="GO" id="GO:0008324">
    <property type="term" value="F:monoatomic cation transmembrane transporter activity"/>
    <property type="evidence" value="ECO:0007669"/>
    <property type="project" value="InterPro"/>
</dbReference>
<sequence length="506" mass="54187">MSRLLSLPLIVLMMGISALSMLVPAIYAMSLQEWRTAHVFGLSAVLFGFLSGILGVALANYRAPSPSRSHLAALVAAYTVIPLMLAVPFQQGVQSTTYANAWFEMVSSMTTTGATLFEPSRLSPVLHLWRAMVGWMGGFLAWVAAFALLAPMNLGGFEVISFEGVGAGVRPGRRHGTMIVGDPRERLLRVTLQLLPIYVALTLALTLLLVMVDEEPLVAICHAMSTIATSGISPVGGLNGTQSGLAGEMVIFFFFAFAVTRQTFAGTFTPRGASNLAKDPEARIALAVVLTVPSLLFLRHWIGAYEVNTVDDLQRALHALWGSTFSVLSFLTTTGFVSSEWDVASTWSGLKTPGLILLGLALVGGGVATTAGGVKLLRVFALYQHSAREMERLVYPSSVGGSGQAARRMRRQGAYVAWIFFMLFALSMAGVASALAMTGIPFDESLVLTIATLSTTGPAAHVVLDHPLTYMTLGDPGKFVLVIAMALGRLETLALLALFNPQFWRR</sequence>
<evidence type="ECO:0000256" key="8">
    <source>
        <dbReference type="SAM" id="Phobius"/>
    </source>
</evidence>
<name>A0A1G9B3N2_9RHOB</name>
<organism evidence="9 10">
    <name type="scientific">Aliiruegeria lutimaris</name>
    <dbReference type="NCBI Taxonomy" id="571298"/>
    <lineage>
        <taxon>Bacteria</taxon>
        <taxon>Pseudomonadati</taxon>
        <taxon>Pseudomonadota</taxon>
        <taxon>Alphaproteobacteria</taxon>
        <taxon>Rhodobacterales</taxon>
        <taxon>Roseobacteraceae</taxon>
        <taxon>Aliiruegeria</taxon>
    </lineage>
</organism>
<gene>
    <name evidence="9" type="ORF">SAMN04488026_103820</name>
</gene>
<feature type="transmembrane region" description="Helical" evidence="8">
    <location>
        <begin position="217"/>
        <end position="238"/>
    </location>
</feature>
<dbReference type="OrthoDB" id="7818483at2"/>
<evidence type="ECO:0000256" key="7">
    <source>
        <dbReference type="ARBA" id="ARBA00023136"/>
    </source>
</evidence>
<protein>
    <submittedName>
        <fullName evidence="9">Trk system potassium uptake protein TrkH</fullName>
    </submittedName>
</protein>
<feature type="transmembrane region" description="Helical" evidence="8">
    <location>
        <begin position="284"/>
        <end position="304"/>
    </location>
</feature>
<dbReference type="PANTHER" id="PTHR32024:SF3">
    <property type="entry name" value="TRK SYSTEM POTASSIUM UPTAKE PROTEIN"/>
    <property type="match status" value="1"/>
</dbReference>
<reference evidence="9 10" key="1">
    <citation type="submission" date="2016-10" db="EMBL/GenBank/DDBJ databases">
        <authorList>
            <person name="de Groot N.N."/>
        </authorList>
    </citation>
    <scope>NUCLEOTIDE SEQUENCE [LARGE SCALE GENOMIC DNA]</scope>
    <source>
        <strain evidence="9 10">DSM 25294</strain>
    </source>
</reference>
<dbReference type="RefSeq" id="WP_093158931.1">
    <property type="nucleotide sequence ID" value="NZ_FNEK01000038.1"/>
</dbReference>
<dbReference type="AlphaFoldDB" id="A0A1G9B3N2"/>
<keyword evidence="7 8" id="KW-0472">Membrane</keyword>
<keyword evidence="2" id="KW-0813">Transport</keyword>
<feature type="transmembrane region" description="Helical" evidence="8">
    <location>
        <begin position="415"/>
        <end position="437"/>
    </location>
</feature>
<feature type="transmembrane region" description="Helical" evidence="8">
    <location>
        <begin position="39"/>
        <end position="59"/>
    </location>
</feature>
<evidence type="ECO:0000256" key="6">
    <source>
        <dbReference type="ARBA" id="ARBA00023065"/>
    </source>
</evidence>
<dbReference type="EMBL" id="FNEK01000038">
    <property type="protein sequence ID" value="SDK34103.1"/>
    <property type="molecule type" value="Genomic_DNA"/>
</dbReference>
<proteinExistence type="predicted"/>
<feature type="transmembrane region" description="Helical" evidence="8">
    <location>
        <begin position="479"/>
        <end position="499"/>
    </location>
</feature>
<keyword evidence="3" id="KW-1003">Cell membrane</keyword>
<evidence type="ECO:0000256" key="1">
    <source>
        <dbReference type="ARBA" id="ARBA00004651"/>
    </source>
</evidence>
<feature type="transmembrane region" description="Helical" evidence="8">
    <location>
        <begin position="7"/>
        <end position="27"/>
    </location>
</feature>
<feature type="transmembrane region" description="Helical" evidence="8">
    <location>
        <begin position="316"/>
        <end position="336"/>
    </location>
</feature>
<feature type="transmembrane region" description="Helical" evidence="8">
    <location>
        <begin position="194"/>
        <end position="211"/>
    </location>
</feature>
<dbReference type="GO" id="GO:0005886">
    <property type="term" value="C:plasma membrane"/>
    <property type="evidence" value="ECO:0007669"/>
    <property type="project" value="UniProtKB-SubCell"/>
</dbReference>
<dbReference type="PANTHER" id="PTHR32024">
    <property type="entry name" value="TRK SYSTEM POTASSIUM UPTAKE PROTEIN TRKG-RELATED"/>
    <property type="match status" value="1"/>
</dbReference>
<feature type="transmembrane region" description="Helical" evidence="8">
    <location>
        <begin position="71"/>
        <end position="89"/>
    </location>
</feature>
<evidence type="ECO:0000313" key="10">
    <source>
        <dbReference type="Proteomes" id="UP000199382"/>
    </source>
</evidence>
<keyword evidence="5 8" id="KW-1133">Transmembrane helix</keyword>
<dbReference type="InterPro" id="IPR003445">
    <property type="entry name" value="Cat_transpt"/>
</dbReference>
<keyword evidence="4 8" id="KW-0812">Transmembrane</keyword>
<comment type="subcellular location">
    <subcellularLocation>
        <location evidence="1">Cell membrane</location>
        <topology evidence="1">Multi-pass membrane protein</topology>
    </subcellularLocation>
</comment>
<feature type="transmembrane region" description="Helical" evidence="8">
    <location>
        <begin position="128"/>
        <end position="150"/>
    </location>
</feature>
<keyword evidence="10" id="KW-1185">Reference proteome</keyword>
<evidence type="ECO:0000313" key="9">
    <source>
        <dbReference type="EMBL" id="SDK34103.1"/>
    </source>
</evidence>
<dbReference type="Proteomes" id="UP000199382">
    <property type="component" value="Unassembled WGS sequence"/>
</dbReference>
<evidence type="ECO:0000256" key="2">
    <source>
        <dbReference type="ARBA" id="ARBA00022448"/>
    </source>
</evidence>
<evidence type="ECO:0000256" key="5">
    <source>
        <dbReference type="ARBA" id="ARBA00022989"/>
    </source>
</evidence>
<feature type="transmembrane region" description="Helical" evidence="8">
    <location>
        <begin position="356"/>
        <end position="383"/>
    </location>
</feature>
<dbReference type="GO" id="GO:0030001">
    <property type="term" value="P:metal ion transport"/>
    <property type="evidence" value="ECO:0007669"/>
    <property type="project" value="UniProtKB-ARBA"/>
</dbReference>
<dbReference type="Pfam" id="PF02386">
    <property type="entry name" value="TrkH"/>
    <property type="match status" value="1"/>
</dbReference>
<accession>A0A1G9B3N2</accession>
<keyword evidence="6" id="KW-0406">Ion transport</keyword>
<feature type="transmembrane region" description="Helical" evidence="8">
    <location>
        <begin position="245"/>
        <end position="264"/>
    </location>
</feature>
<evidence type="ECO:0000256" key="3">
    <source>
        <dbReference type="ARBA" id="ARBA00022475"/>
    </source>
</evidence>